<accession>A0A1I7IY38</accession>
<dbReference type="InterPro" id="IPR011234">
    <property type="entry name" value="Fumarylacetoacetase-like_C"/>
</dbReference>
<dbReference type="STRING" id="1035707.SAMN05216552_1009153"/>
<dbReference type="Pfam" id="PF01557">
    <property type="entry name" value="FAA_hydrolase"/>
    <property type="match status" value="1"/>
</dbReference>
<dbReference type="GO" id="GO:0046872">
    <property type="term" value="F:metal ion binding"/>
    <property type="evidence" value="ECO:0007669"/>
    <property type="project" value="UniProtKB-KW"/>
</dbReference>
<dbReference type="EMBL" id="FPBO01000009">
    <property type="protein sequence ID" value="SFU77856.1"/>
    <property type="molecule type" value="Genomic_DNA"/>
</dbReference>
<sequence length="236" mass="25291">MTINYVVPARGVVGLPVAGTDALFPVRRVYCVGRNYAGHAREMGSDPDREPPFFFCKPGDDAAIVPAPASGVAELPYPPLTSNYHYECELVVAIGKGGRDIAVADAMDHVFGYAVGFDMTRRDLQGQMKDAGRPWEIGKAFDYSAPVGVIHRAEEVDGIERAAITLEVDGVVKQSSHITHLIWSIGETIANLSTLFELRPGDLIFSGTPEGVGAVKRGQTLVGKVEGLSPITVKIV</sequence>
<name>A0A1I7IY38_9BURK</name>
<dbReference type="InterPro" id="IPR036663">
    <property type="entry name" value="Fumarylacetoacetase_C_sf"/>
</dbReference>
<dbReference type="Proteomes" id="UP000199391">
    <property type="component" value="Unassembled WGS sequence"/>
</dbReference>
<feature type="domain" description="Fumarylacetoacetase-like C-terminal" evidence="2">
    <location>
        <begin position="29"/>
        <end position="235"/>
    </location>
</feature>
<evidence type="ECO:0000313" key="4">
    <source>
        <dbReference type="Proteomes" id="UP000199391"/>
    </source>
</evidence>
<keyword evidence="3" id="KW-0378">Hydrolase</keyword>
<keyword evidence="3" id="KW-0670">Pyruvate</keyword>
<dbReference type="GO" id="GO:0018773">
    <property type="term" value="F:acetylpyruvate hydrolase activity"/>
    <property type="evidence" value="ECO:0007669"/>
    <property type="project" value="TreeGrafter"/>
</dbReference>
<dbReference type="PANTHER" id="PTHR11820">
    <property type="entry name" value="ACYLPYRUVASE"/>
    <property type="match status" value="1"/>
</dbReference>
<keyword evidence="4" id="KW-1185">Reference proteome</keyword>
<reference evidence="4" key="1">
    <citation type="submission" date="2016-10" db="EMBL/GenBank/DDBJ databases">
        <authorList>
            <person name="Varghese N."/>
            <person name="Submissions S."/>
        </authorList>
    </citation>
    <scope>NUCLEOTIDE SEQUENCE [LARGE SCALE GENOMIC DNA]</scope>
    <source>
        <strain evidence="4">CGMCC 1.11014</strain>
    </source>
</reference>
<evidence type="ECO:0000256" key="1">
    <source>
        <dbReference type="ARBA" id="ARBA00022723"/>
    </source>
</evidence>
<gene>
    <name evidence="3" type="ORF">SAMN05216552_1009153</name>
</gene>
<evidence type="ECO:0000313" key="3">
    <source>
        <dbReference type="EMBL" id="SFU77856.1"/>
    </source>
</evidence>
<organism evidence="3 4">
    <name type="scientific">Pseudoduganella namucuonensis</name>
    <dbReference type="NCBI Taxonomy" id="1035707"/>
    <lineage>
        <taxon>Bacteria</taxon>
        <taxon>Pseudomonadati</taxon>
        <taxon>Pseudomonadota</taxon>
        <taxon>Betaproteobacteria</taxon>
        <taxon>Burkholderiales</taxon>
        <taxon>Oxalobacteraceae</taxon>
        <taxon>Telluria group</taxon>
        <taxon>Pseudoduganella</taxon>
    </lineage>
</organism>
<evidence type="ECO:0000259" key="2">
    <source>
        <dbReference type="Pfam" id="PF01557"/>
    </source>
</evidence>
<dbReference type="Gene3D" id="3.90.850.10">
    <property type="entry name" value="Fumarylacetoacetase-like, C-terminal domain"/>
    <property type="match status" value="1"/>
</dbReference>
<dbReference type="PANTHER" id="PTHR11820:SF90">
    <property type="entry name" value="FLUTATHIONE S-TRANSFERASE"/>
    <property type="match status" value="1"/>
</dbReference>
<dbReference type="OrthoDB" id="8582489at2"/>
<dbReference type="AlphaFoldDB" id="A0A1I7IY38"/>
<dbReference type="SUPFAM" id="SSF56529">
    <property type="entry name" value="FAH"/>
    <property type="match status" value="1"/>
</dbReference>
<keyword evidence="1" id="KW-0479">Metal-binding</keyword>
<proteinExistence type="predicted"/>
<protein>
    <submittedName>
        <fullName evidence="3">Fumarylpyruvate hydrolase</fullName>
    </submittedName>
</protein>